<dbReference type="GO" id="GO:0046081">
    <property type="term" value="P:dUTP catabolic process"/>
    <property type="evidence" value="ECO:0007669"/>
    <property type="project" value="TreeGrafter"/>
</dbReference>
<dbReference type="InterPro" id="IPR048011">
    <property type="entry name" value="NTP-PPase_MazG-like_C"/>
</dbReference>
<feature type="domain" description="NTP pyrophosphohydrolase MazG-like" evidence="2">
    <location>
        <begin position="257"/>
        <end position="330"/>
    </location>
</feature>
<dbReference type="GO" id="GO:0006950">
    <property type="term" value="P:response to stress"/>
    <property type="evidence" value="ECO:0007669"/>
    <property type="project" value="UniProtKB-ARBA"/>
</dbReference>
<dbReference type="FunFam" id="1.10.287.1080:FF:000001">
    <property type="entry name" value="Nucleoside triphosphate pyrophosphohydrolase"/>
    <property type="match status" value="1"/>
</dbReference>
<dbReference type="AlphaFoldDB" id="F9DVB2"/>
<dbReference type="InterPro" id="IPR011551">
    <property type="entry name" value="NTP_PyrPHydrolase_MazG"/>
</dbReference>
<evidence type="ECO:0000313" key="4">
    <source>
        <dbReference type="Proteomes" id="UP000005316"/>
    </source>
</evidence>
<evidence type="ECO:0000259" key="1">
    <source>
        <dbReference type="Pfam" id="PF00590"/>
    </source>
</evidence>
<organism evidence="3 4">
    <name type="scientific">Sporosarcina newyorkensis 2681</name>
    <dbReference type="NCBI Taxonomy" id="1027292"/>
    <lineage>
        <taxon>Bacteria</taxon>
        <taxon>Bacillati</taxon>
        <taxon>Bacillota</taxon>
        <taxon>Bacilli</taxon>
        <taxon>Bacillales</taxon>
        <taxon>Caryophanaceae</taxon>
        <taxon>Sporosarcina</taxon>
    </lineage>
</organism>
<dbReference type="EMBL" id="AFPZ01000087">
    <property type="protein sequence ID" value="EGQ23172.1"/>
    <property type="molecule type" value="Genomic_DNA"/>
</dbReference>
<dbReference type="CDD" id="cd11528">
    <property type="entry name" value="NTP-PPase_MazG_Nterm"/>
    <property type="match status" value="1"/>
</dbReference>
<dbReference type="GO" id="GO:0046076">
    <property type="term" value="P:dTTP catabolic process"/>
    <property type="evidence" value="ECO:0007669"/>
    <property type="project" value="TreeGrafter"/>
</dbReference>
<dbReference type="GO" id="GO:0046052">
    <property type="term" value="P:UTP catabolic process"/>
    <property type="evidence" value="ECO:0007669"/>
    <property type="project" value="TreeGrafter"/>
</dbReference>
<dbReference type="HOGENOM" id="CLU_038356_1_0_9"/>
<dbReference type="PANTHER" id="PTHR30522:SF0">
    <property type="entry name" value="NUCLEOSIDE TRIPHOSPHATE PYROPHOSPHOHYDROLASE"/>
    <property type="match status" value="1"/>
</dbReference>
<dbReference type="PANTHER" id="PTHR30522">
    <property type="entry name" value="NUCLEOSIDE TRIPHOSPHATE PYROPHOSPHOHYDROLASE"/>
    <property type="match status" value="1"/>
</dbReference>
<dbReference type="InterPro" id="IPR014777">
    <property type="entry name" value="4pyrrole_Mease_sub1"/>
</dbReference>
<dbReference type="InterPro" id="IPR000878">
    <property type="entry name" value="4pyrrol_Mease"/>
</dbReference>
<protein>
    <submittedName>
        <fullName evidence="3">MazG protein</fullName>
    </submittedName>
</protein>
<dbReference type="CDD" id="cd11529">
    <property type="entry name" value="NTP-PPase_MazG_Cterm"/>
    <property type="match status" value="1"/>
</dbReference>
<dbReference type="GO" id="GO:0006203">
    <property type="term" value="P:dGTP catabolic process"/>
    <property type="evidence" value="ECO:0007669"/>
    <property type="project" value="TreeGrafter"/>
</dbReference>
<dbReference type="NCBIfam" id="TIGR00444">
    <property type="entry name" value="mazG"/>
    <property type="match status" value="1"/>
</dbReference>
<dbReference type="GO" id="GO:0008168">
    <property type="term" value="F:methyltransferase activity"/>
    <property type="evidence" value="ECO:0007669"/>
    <property type="project" value="InterPro"/>
</dbReference>
<dbReference type="Proteomes" id="UP000005316">
    <property type="component" value="Unassembled WGS sequence"/>
</dbReference>
<sequence length="492" mass="56250">MKHVGKITVIGLGAGDLDQLPLGTYRLLKQAGRLVIRTEEHPVVSELRSEGLQMESFDAIYEAKDAFEDVYQTIVENLLEMSVEHPVTYAVPGHPLVAERTVQLLIEKEQAGEIELYIAGGSSFLDPIFTALRIDPIEGFQLLDGTDLKRDNLRMDQHVLVGQVYDAFVASDVKLTLMEKYPDEHLVTIVTAAGSADEKLSTLPLFELDRAMTLNNLTTIYVPPILERDQRLKEWSSLREIIAALRAPDGCPWDREQTHETLKRYLIEESYELIQAIDDEDDEAIIEELGDVLLQVFLHAQIGEDNGYFSMEDVLESIGSKMIRRHPHVFGQAEAGTTAEVLTNWQAIKEQEKPQRTSLLDDQARYASSLLTSFNYQKSAAKVGFDWPNIEGAFEKFQEEWQEFQEEVRNGEKDRQLDELGDVLFTIVNIARFLKISPEEAMWHANEKFKSRFLYVEHCVRKGNGDFSSYSLDQLEEFWQQAKRKEESNETR</sequence>
<dbReference type="NCBIfam" id="NF007113">
    <property type="entry name" value="PRK09562.1"/>
    <property type="match status" value="1"/>
</dbReference>
<dbReference type="Gene3D" id="3.40.1010.10">
    <property type="entry name" value="Cobalt-precorrin-4 Transmethylase, Domain 1"/>
    <property type="match status" value="1"/>
</dbReference>
<dbReference type="InterPro" id="IPR024180">
    <property type="entry name" value="Tetrapyrrole_Mease/MazG_pred"/>
</dbReference>
<dbReference type="GO" id="GO:0046061">
    <property type="term" value="P:dATP catabolic process"/>
    <property type="evidence" value="ECO:0007669"/>
    <property type="project" value="TreeGrafter"/>
</dbReference>
<dbReference type="CDD" id="cd11723">
    <property type="entry name" value="YabN_N_like"/>
    <property type="match status" value="1"/>
</dbReference>
<dbReference type="InterPro" id="IPR048015">
    <property type="entry name" value="NTP-PPase_MazG-like_N"/>
</dbReference>
<evidence type="ECO:0000259" key="2">
    <source>
        <dbReference type="Pfam" id="PF03819"/>
    </source>
</evidence>
<dbReference type="PIRSF" id="PIRSF002845">
    <property type="entry name" value="Ttrprl_mtas_MazG"/>
    <property type="match status" value="1"/>
</dbReference>
<dbReference type="InterPro" id="IPR035013">
    <property type="entry name" value="YabN_N"/>
</dbReference>
<proteinExistence type="predicted"/>
<dbReference type="eggNOG" id="COG3956">
    <property type="taxonomic scope" value="Bacteria"/>
</dbReference>
<dbReference type="Pfam" id="PF03819">
    <property type="entry name" value="MazG"/>
    <property type="match status" value="2"/>
</dbReference>
<reference evidence="3 4" key="1">
    <citation type="submission" date="2011-04" db="EMBL/GenBank/DDBJ databases">
        <authorList>
            <person name="Muzny D."/>
            <person name="Qin X."/>
            <person name="Deng J."/>
            <person name="Jiang H."/>
            <person name="Liu Y."/>
            <person name="Qu J."/>
            <person name="Song X.-Z."/>
            <person name="Zhang L."/>
            <person name="Thornton R."/>
            <person name="Coyle M."/>
            <person name="Francisco L."/>
            <person name="Jackson L."/>
            <person name="Javaid M."/>
            <person name="Korchina V."/>
            <person name="Kovar C."/>
            <person name="Mata R."/>
            <person name="Mathew T."/>
            <person name="Ngo R."/>
            <person name="Nguyen L."/>
            <person name="Nguyen N."/>
            <person name="Okwuonu G."/>
            <person name="Ongeri F."/>
            <person name="Pham C."/>
            <person name="Simmons D."/>
            <person name="Wilczek-Boney K."/>
            <person name="Hale W."/>
            <person name="Jakkamsetti A."/>
            <person name="Pham P."/>
            <person name="Ruth R."/>
            <person name="San Lucas F."/>
            <person name="Warren J."/>
            <person name="Zhang J."/>
            <person name="Zhao Z."/>
            <person name="Zhou C."/>
            <person name="Zhu D."/>
            <person name="Lee S."/>
            <person name="Bess C."/>
            <person name="Blankenburg K."/>
            <person name="Forbes L."/>
            <person name="Fu Q."/>
            <person name="Gubbala S."/>
            <person name="Hirani K."/>
            <person name="Jayaseelan J.C."/>
            <person name="Lara F."/>
            <person name="Munidasa M."/>
            <person name="Palculict T."/>
            <person name="Patil S."/>
            <person name="Pu L.-L."/>
            <person name="Saada N."/>
            <person name="Tang L."/>
            <person name="Weissenberger G."/>
            <person name="Zhu Y."/>
            <person name="Hemphill L."/>
            <person name="Shang Y."/>
            <person name="Youmans B."/>
            <person name="Ayvaz T."/>
            <person name="Ross M."/>
            <person name="Santibanez J."/>
            <person name="Aqrawi P."/>
            <person name="Gross S."/>
            <person name="Joshi V."/>
            <person name="Fowler G."/>
            <person name="Nazareth L."/>
            <person name="Reid J."/>
            <person name="Worley K."/>
            <person name="Petrosino J."/>
            <person name="Highlander S."/>
            <person name="Gibbs R."/>
        </authorList>
    </citation>
    <scope>NUCLEOTIDE SEQUENCE [LARGE SCALE GENOMIC DNA]</scope>
    <source>
        <strain evidence="3 4">2681</strain>
    </source>
</reference>
<dbReference type="InterPro" id="IPR035996">
    <property type="entry name" value="4pyrrol_Methylase_sf"/>
</dbReference>
<feature type="domain" description="Tetrapyrrole methylase" evidence="1">
    <location>
        <begin position="6"/>
        <end position="208"/>
    </location>
</feature>
<comment type="caution">
    <text evidence="3">The sequence shown here is derived from an EMBL/GenBank/DDBJ whole genome shotgun (WGS) entry which is preliminary data.</text>
</comment>
<dbReference type="Gene3D" id="1.10.287.1080">
    <property type="entry name" value="MazG-like"/>
    <property type="match status" value="2"/>
</dbReference>
<dbReference type="SUPFAM" id="SSF53790">
    <property type="entry name" value="Tetrapyrrole methylase"/>
    <property type="match status" value="1"/>
</dbReference>
<dbReference type="Pfam" id="PF00590">
    <property type="entry name" value="TP_methylase"/>
    <property type="match status" value="1"/>
</dbReference>
<evidence type="ECO:0000313" key="3">
    <source>
        <dbReference type="EMBL" id="EGQ23172.1"/>
    </source>
</evidence>
<accession>F9DVB2</accession>
<dbReference type="GO" id="GO:0046047">
    <property type="term" value="P:TTP catabolic process"/>
    <property type="evidence" value="ECO:0007669"/>
    <property type="project" value="TreeGrafter"/>
</dbReference>
<dbReference type="STRING" id="759851.SAMN04244570_0381"/>
<feature type="domain" description="NTP pyrophosphohydrolase MazG-like" evidence="2">
    <location>
        <begin position="398"/>
        <end position="452"/>
    </location>
</feature>
<gene>
    <name evidence="3" type="primary">mazG</name>
    <name evidence="3" type="ORF">HMPREF9372_2743</name>
</gene>
<dbReference type="InterPro" id="IPR004518">
    <property type="entry name" value="MazG-like_dom"/>
</dbReference>
<dbReference type="GO" id="GO:0047429">
    <property type="term" value="F:nucleoside triphosphate diphosphatase activity"/>
    <property type="evidence" value="ECO:0007669"/>
    <property type="project" value="InterPro"/>
</dbReference>
<dbReference type="FunFam" id="3.40.1010.10:FF:000008">
    <property type="entry name" value="Similar to nucleoside triphosphate pyrophosphohydrolase, MazG"/>
    <property type="match status" value="1"/>
</dbReference>
<dbReference type="SUPFAM" id="SSF101386">
    <property type="entry name" value="all-alpha NTP pyrophosphatases"/>
    <property type="match status" value="2"/>
</dbReference>
<name>F9DVB2_9BACL</name>